<dbReference type="PANTHER" id="PTHR30126:SF39">
    <property type="entry name" value="HTH-TYPE TRANSCRIPTIONAL REGULATOR CYSL"/>
    <property type="match status" value="1"/>
</dbReference>
<dbReference type="EMBL" id="MLBF01000040">
    <property type="protein sequence ID" value="OLN28703.1"/>
    <property type="molecule type" value="Genomic_DNA"/>
</dbReference>
<dbReference type="InterPro" id="IPR000847">
    <property type="entry name" value="LysR_HTH_N"/>
</dbReference>
<evidence type="ECO:0000259" key="5">
    <source>
        <dbReference type="PROSITE" id="PS50931"/>
    </source>
</evidence>
<dbReference type="FunFam" id="1.10.10.10:FF:000001">
    <property type="entry name" value="LysR family transcriptional regulator"/>
    <property type="match status" value="1"/>
</dbReference>
<comment type="caution">
    <text evidence="6">The sequence shown here is derived from an EMBL/GenBank/DDBJ whole genome shotgun (WGS) entry which is preliminary data.</text>
</comment>
<dbReference type="AlphaFoldDB" id="A0A1Q8QMX9"/>
<keyword evidence="3" id="KW-0238">DNA-binding</keyword>
<dbReference type="Proteomes" id="UP000186102">
    <property type="component" value="Unassembled WGS sequence"/>
</dbReference>
<reference evidence="6 7" key="1">
    <citation type="submission" date="2016-09" db="EMBL/GenBank/DDBJ databases">
        <title>Complete genome of Desulfosporosinus sp. OL.</title>
        <authorList>
            <person name="Mardanov A."/>
            <person name="Beletsky A."/>
            <person name="Panova A."/>
            <person name="Karnachuk O."/>
            <person name="Ravin N."/>
        </authorList>
    </citation>
    <scope>NUCLEOTIDE SEQUENCE [LARGE SCALE GENOMIC DNA]</scope>
    <source>
        <strain evidence="6 7">OL</strain>
    </source>
</reference>
<proteinExistence type="inferred from homology"/>
<dbReference type="GO" id="GO:0000976">
    <property type="term" value="F:transcription cis-regulatory region binding"/>
    <property type="evidence" value="ECO:0007669"/>
    <property type="project" value="TreeGrafter"/>
</dbReference>
<dbReference type="InterPro" id="IPR036390">
    <property type="entry name" value="WH_DNA-bd_sf"/>
</dbReference>
<dbReference type="PANTHER" id="PTHR30126">
    <property type="entry name" value="HTH-TYPE TRANSCRIPTIONAL REGULATOR"/>
    <property type="match status" value="1"/>
</dbReference>
<evidence type="ECO:0000256" key="4">
    <source>
        <dbReference type="ARBA" id="ARBA00023163"/>
    </source>
</evidence>
<dbReference type="Gene3D" id="3.40.190.290">
    <property type="match status" value="1"/>
</dbReference>
<dbReference type="CDD" id="cd08420">
    <property type="entry name" value="PBP2_CysL_like"/>
    <property type="match status" value="1"/>
</dbReference>
<dbReference type="RefSeq" id="WP_075366353.1">
    <property type="nucleotide sequence ID" value="NZ_MLBF01000040.1"/>
</dbReference>
<dbReference type="InterPro" id="IPR005119">
    <property type="entry name" value="LysR_subst-bd"/>
</dbReference>
<accession>A0A1Q8QMX9</accession>
<dbReference type="PROSITE" id="PS50931">
    <property type="entry name" value="HTH_LYSR"/>
    <property type="match status" value="1"/>
</dbReference>
<keyword evidence="7" id="KW-1185">Reference proteome</keyword>
<gene>
    <name evidence="6" type="ORF">DSOL_3938</name>
</gene>
<dbReference type="SUPFAM" id="SSF46785">
    <property type="entry name" value="Winged helix' DNA-binding domain"/>
    <property type="match status" value="1"/>
</dbReference>
<evidence type="ECO:0000256" key="2">
    <source>
        <dbReference type="ARBA" id="ARBA00023015"/>
    </source>
</evidence>
<dbReference type="GO" id="GO:0003700">
    <property type="term" value="F:DNA-binding transcription factor activity"/>
    <property type="evidence" value="ECO:0007669"/>
    <property type="project" value="InterPro"/>
</dbReference>
<evidence type="ECO:0000313" key="6">
    <source>
        <dbReference type="EMBL" id="OLN28703.1"/>
    </source>
</evidence>
<organism evidence="6 7">
    <name type="scientific">Desulfosporosinus metallidurans</name>
    <dbReference type="NCBI Taxonomy" id="1888891"/>
    <lineage>
        <taxon>Bacteria</taxon>
        <taxon>Bacillati</taxon>
        <taxon>Bacillota</taxon>
        <taxon>Clostridia</taxon>
        <taxon>Eubacteriales</taxon>
        <taxon>Desulfitobacteriaceae</taxon>
        <taxon>Desulfosporosinus</taxon>
    </lineage>
</organism>
<dbReference type="InterPro" id="IPR036388">
    <property type="entry name" value="WH-like_DNA-bd_sf"/>
</dbReference>
<sequence length="324" mass="36930">MEQHFNVFKEVAETKNITLASKKLHMSQPSISLQIQNLENQYGARFFERTNKGVTLTREGEIFYTHVRSILNILKDAKEQICAISKDQRRLIFLGATLTIGEYILPNILALLYKTHPGVDFKVKIANTDSITQDILEKKMHIGLIEGPVPRYKELNVESFWEDELVVVIPYFHPWASRNSITLAELPLERLVTREEGSGTRKVMEIALRERGLDLSELNISMELGSTHAIKQVVSAGLGITIISSLTVRRECDLKIFKTLKIQDAPVYRPLSILTNANTTQTKDERRLTNLLHDRDLLSDIISMDFGELEDHASKLRFSQRSGK</sequence>
<dbReference type="Pfam" id="PF03466">
    <property type="entry name" value="LysR_substrate"/>
    <property type="match status" value="1"/>
</dbReference>
<dbReference type="SUPFAM" id="SSF53850">
    <property type="entry name" value="Periplasmic binding protein-like II"/>
    <property type="match status" value="1"/>
</dbReference>
<dbReference type="Gene3D" id="1.10.10.10">
    <property type="entry name" value="Winged helix-like DNA-binding domain superfamily/Winged helix DNA-binding domain"/>
    <property type="match status" value="1"/>
</dbReference>
<evidence type="ECO:0000256" key="3">
    <source>
        <dbReference type="ARBA" id="ARBA00023125"/>
    </source>
</evidence>
<dbReference type="Pfam" id="PF00126">
    <property type="entry name" value="HTH_1"/>
    <property type="match status" value="1"/>
</dbReference>
<name>A0A1Q8QMX9_9FIRM</name>
<evidence type="ECO:0000256" key="1">
    <source>
        <dbReference type="ARBA" id="ARBA00009437"/>
    </source>
</evidence>
<keyword evidence="2" id="KW-0805">Transcription regulation</keyword>
<protein>
    <submittedName>
        <fullName evidence="6">LysR family transcriptional regulator YeiE</fullName>
    </submittedName>
</protein>
<comment type="similarity">
    <text evidence="1">Belongs to the LysR transcriptional regulatory family.</text>
</comment>
<dbReference type="STRING" id="1888891.DSOL_3938"/>
<dbReference type="PRINTS" id="PR00039">
    <property type="entry name" value="HTHLYSR"/>
</dbReference>
<feature type="domain" description="HTH lysR-type" evidence="5">
    <location>
        <begin position="1"/>
        <end position="57"/>
    </location>
</feature>
<evidence type="ECO:0000313" key="7">
    <source>
        <dbReference type="Proteomes" id="UP000186102"/>
    </source>
</evidence>
<keyword evidence="4" id="KW-0804">Transcription</keyword>